<evidence type="ECO:0000313" key="3">
    <source>
        <dbReference type="EMBL" id="EGF90871.1"/>
    </source>
</evidence>
<comment type="subcellular location">
    <subcellularLocation>
        <location evidence="1">Secreted</location>
    </subcellularLocation>
</comment>
<dbReference type="InterPro" id="IPR001343">
    <property type="entry name" value="Hemolysn_Ca-bd"/>
</dbReference>
<dbReference type="eggNOG" id="COG2931">
    <property type="taxonomic scope" value="Bacteria"/>
</dbReference>
<dbReference type="InterPro" id="IPR050557">
    <property type="entry name" value="RTX_toxin/Mannuronan_C5-epim"/>
</dbReference>
<proteinExistence type="predicted"/>
<dbReference type="STRING" id="715226.ABI_22830"/>
<sequence>MGRVLGFKSAVAALNSGAGDDTYIVDSVDDVVVENFNEGTDTVFAFISYDLTDNVENLWLSGDAVLTGRGNALNNILTGNNTVNYLLGGLGDDTYYIQNSGDMVEEAHHQGTDTIYSTVSYSLFGRAVENFIMLGDDDLVVWGNSLDNLLVGNTGDNLFQGEAGADTMQGGDGNDTYIITATSDVVVELENGGYDLVQSTARTTILSANIENLTLMGDPLYHQEGTGNALGNILMSAHSGSSVLRGGAGNDTYYLNGNFDFVEEEAGEGYDVIYSTASVTIAGQYVERVELTGTANTSINGNSIRNVMIGNSGNNIFSGWGGGDYIEGGLGNDVYYIWDVRDTVVERAGEGTDTIYSEVSYDLAGRHVEVLNLGRGAINGTGNSLANTLRGGDGNNILNGLGGHDRLDGFGGADTLIGGTGNDTYVVDGSDDVVTELPGEGRDLVQSSFSYSLGAGLEDLTLTGMDAINGTGDDLGNVLTGNSGNNILSGGLGDDTYYIQNTGDNVVEVNGQGTDTIYSSVTYALTGRYVEILTLTGSANLNATGNSFANTLIGNDGNNRLNGKAGSDILEGGLGSDTFLFEAGSGADVIRDFNASQNDSINLNAYTGGIASDSSVAQSGTDVIITLAGGGNVITVQDALRADVLGHIVW</sequence>
<dbReference type="PROSITE" id="PS00330">
    <property type="entry name" value="HEMOLYSIN_CALCIUM"/>
    <property type="match status" value="1"/>
</dbReference>
<dbReference type="AlphaFoldDB" id="F4QNG3"/>
<dbReference type="EMBL" id="GL883078">
    <property type="protein sequence ID" value="EGF90871.1"/>
    <property type="molecule type" value="Genomic_DNA"/>
</dbReference>
<gene>
    <name evidence="3" type="ORF">ABI_22830</name>
</gene>
<keyword evidence="4" id="KW-1185">Reference proteome</keyword>
<dbReference type="GO" id="GO:0005576">
    <property type="term" value="C:extracellular region"/>
    <property type="evidence" value="ECO:0007669"/>
    <property type="project" value="UniProtKB-SubCell"/>
</dbReference>
<dbReference type="HOGENOM" id="CLU_428762_0_0_5"/>
<accession>F4QNG3</accession>
<dbReference type="Proteomes" id="UP000006512">
    <property type="component" value="Unassembled WGS sequence"/>
</dbReference>
<dbReference type="PRINTS" id="PR00313">
    <property type="entry name" value="CABNDNGRPT"/>
</dbReference>
<dbReference type="PANTHER" id="PTHR38340">
    <property type="entry name" value="S-LAYER PROTEIN"/>
    <property type="match status" value="1"/>
</dbReference>
<dbReference type="GO" id="GO:0005509">
    <property type="term" value="F:calcium ion binding"/>
    <property type="evidence" value="ECO:0007669"/>
    <property type="project" value="InterPro"/>
</dbReference>
<reference evidence="4" key="1">
    <citation type="submission" date="2011-03" db="EMBL/GenBank/DDBJ databases">
        <title>Draft genome sequence of Brevundimonas diminuta.</title>
        <authorList>
            <person name="Brown P.J.B."/>
            <person name="Buechlein A."/>
            <person name="Hemmerich C."/>
            <person name="Brun Y.V."/>
        </authorList>
    </citation>
    <scope>NUCLEOTIDE SEQUENCE [LARGE SCALE GENOMIC DNA]</scope>
    <source>
        <strain evidence="4">C19</strain>
    </source>
</reference>
<keyword evidence="2" id="KW-0964">Secreted</keyword>
<dbReference type="PANTHER" id="PTHR38340:SF1">
    <property type="entry name" value="S-LAYER PROTEIN"/>
    <property type="match status" value="1"/>
</dbReference>
<dbReference type="Gene3D" id="2.150.10.10">
    <property type="entry name" value="Serralysin-like metalloprotease, C-terminal"/>
    <property type="match status" value="4"/>
</dbReference>
<dbReference type="RefSeq" id="WP_006273053.1">
    <property type="nucleotide sequence ID" value="NZ_GL883078.1"/>
</dbReference>
<evidence type="ECO:0000256" key="2">
    <source>
        <dbReference type="ARBA" id="ARBA00022525"/>
    </source>
</evidence>
<dbReference type="Pfam" id="PF00353">
    <property type="entry name" value="HemolysinCabind"/>
    <property type="match status" value="7"/>
</dbReference>
<evidence type="ECO:0000313" key="4">
    <source>
        <dbReference type="Proteomes" id="UP000006512"/>
    </source>
</evidence>
<dbReference type="SUPFAM" id="SSF51120">
    <property type="entry name" value="beta-Roll"/>
    <property type="match status" value="4"/>
</dbReference>
<dbReference type="InterPro" id="IPR018511">
    <property type="entry name" value="Hemolysin-typ_Ca-bd_CS"/>
</dbReference>
<protein>
    <submittedName>
        <fullName evidence="3">Hemolysin-type calcium-binding repeat 2 copies family protein</fullName>
    </submittedName>
</protein>
<name>F4QNG3_9CAUL</name>
<organism evidence="3 4">
    <name type="scientific">Asticcacaulis biprosthecium C19</name>
    <dbReference type="NCBI Taxonomy" id="715226"/>
    <lineage>
        <taxon>Bacteria</taxon>
        <taxon>Pseudomonadati</taxon>
        <taxon>Pseudomonadota</taxon>
        <taxon>Alphaproteobacteria</taxon>
        <taxon>Caulobacterales</taxon>
        <taxon>Caulobacteraceae</taxon>
        <taxon>Asticcacaulis</taxon>
    </lineage>
</organism>
<evidence type="ECO:0000256" key="1">
    <source>
        <dbReference type="ARBA" id="ARBA00004613"/>
    </source>
</evidence>
<dbReference type="InterPro" id="IPR011049">
    <property type="entry name" value="Serralysin-like_metalloprot_C"/>
</dbReference>